<dbReference type="Proteomes" id="UP000681075">
    <property type="component" value="Unassembled WGS sequence"/>
</dbReference>
<dbReference type="InterPro" id="IPR011944">
    <property type="entry name" value="Steroid_delta5-4_isomerase"/>
</dbReference>
<comment type="caution">
    <text evidence="3">The sequence shown here is derived from an EMBL/GenBank/DDBJ whole genome shotgun (WGS) entry which is preliminary data.</text>
</comment>
<dbReference type="Pfam" id="PF14534">
    <property type="entry name" value="DUF4440"/>
    <property type="match status" value="1"/>
</dbReference>
<organism evidence="3 4">
    <name type="scientific">Roseiterribacter gracilis</name>
    <dbReference type="NCBI Taxonomy" id="2812848"/>
    <lineage>
        <taxon>Bacteria</taxon>
        <taxon>Pseudomonadati</taxon>
        <taxon>Pseudomonadota</taxon>
        <taxon>Alphaproteobacteria</taxon>
        <taxon>Rhodospirillales</taxon>
        <taxon>Roseiterribacteraceae</taxon>
        <taxon>Roseiterribacter</taxon>
    </lineage>
</organism>
<dbReference type="InterPro" id="IPR032710">
    <property type="entry name" value="NTF2-like_dom_sf"/>
</dbReference>
<evidence type="ECO:0000313" key="4">
    <source>
        <dbReference type="Proteomes" id="UP000681075"/>
    </source>
</evidence>
<dbReference type="EMBL" id="BOPV01000001">
    <property type="protein sequence ID" value="GIL41231.1"/>
    <property type="molecule type" value="Genomic_DNA"/>
</dbReference>
<keyword evidence="4" id="KW-1185">Reference proteome</keyword>
<dbReference type="RefSeq" id="WP_420244636.1">
    <property type="nucleotide sequence ID" value="NZ_BOPV01000001.1"/>
</dbReference>
<evidence type="ECO:0000256" key="1">
    <source>
        <dbReference type="SAM" id="SignalP"/>
    </source>
</evidence>
<protein>
    <recommendedName>
        <fullName evidence="2">DUF4440 domain-containing protein</fullName>
    </recommendedName>
</protein>
<keyword evidence="1" id="KW-0732">Signal</keyword>
<dbReference type="NCBIfam" id="TIGR02246">
    <property type="entry name" value="SgcJ/EcaC family oxidoreductase"/>
    <property type="match status" value="1"/>
</dbReference>
<reference evidence="3" key="1">
    <citation type="submission" date="2021-02" db="EMBL/GenBank/DDBJ databases">
        <title>Genome sequence of Rhodospirillales sp. strain TMPK1 isolated from soil.</title>
        <authorList>
            <person name="Nakai R."/>
            <person name="Kusada H."/>
            <person name="Tamaki H."/>
        </authorList>
    </citation>
    <scope>NUCLEOTIDE SEQUENCE</scope>
    <source>
        <strain evidence="3">TMPK1</strain>
    </source>
</reference>
<name>A0A8S8XGU6_9PROT</name>
<dbReference type="Gene3D" id="3.10.450.50">
    <property type="match status" value="1"/>
</dbReference>
<evidence type="ECO:0000259" key="2">
    <source>
        <dbReference type="Pfam" id="PF14534"/>
    </source>
</evidence>
<proteinExistence type="predicted"/>
<sequence length="155" mass="17273">MPRWISFSILAATLTLAGFLFVACATGVQAAPDQTQAVRKLEEEWAQAYAKADVKTLDRVMLPDFTLTDTRGTVTTKEQELAEVRDSVAKYEHLIQREMHVRFYGPDMAIVIGRTAIKLDLRGKVIDTEVAFTDTLVRRNGQWYAAAGHTSRPGS</sequence>
<gene>
    <name evidence="3" type="ORF">TMPK1_34680</name>
</gene>
<dbReference type="AlphaFoldDB" id="A0A8S8XGU6"/>
<feature type="domain" description="DUF4440" evidence="2">
    <location>
        <begin position="38"/>
        <end position="143"/>
    </location>
</feature>
<dbReference type="PROSITE" id="PS51257">
    <property type="entry name" value="PROKAR_LIPOPROTEIN"/>
    <property type="match status" value="1"/>
</dbReference>
<dbReference type="InterPro" id="IPR027843">
    <property type="entry name" value="DUF4440"/>
</dbReference>
<evidence type="ECO:0000313" key="3">
    <source>
        <dbReference type="EMBL" id="GIL41231.1"/>
    </source>
</evidence>
<accession>A0A8S8XGU6</accession>
<feature type="signal peptide" evidence="1">
    <location>
        <begin position="1"/>
        <end position="30"/>
    </location>
</feature>
<dbReference type="SUPFAM" id="SSF54427">
    <property type="entry name" value="NTF2-like"/>
    <property type="match status" value="1"/>
</dbReference>
<feature type="chain" id="PRO_5035892275" description="DUF4440 domain-containing protein" evidence="1">
    <location>
        <begin position="31"/>
        <end position="155"/>
    </location>
</feature>